<dbReference type="CDD" id="cd06163">
    <property type="entry name" value="S2P-M50_PDZ_RseP-like"/>
    <property type="match status" value="1"/>
</dbReference>
<dbReference type="OrthoDB" id="9782003at2"/>
<dbReference type="InterPro" id="IPR004387">
    <property type="entry name" value="Pept_M50_Zn"/>
</dbReference>
<dbReference type="Pfam" id="PF17820">
    <property type="entry name" value="PDZ_6"/>
    <property type="match status" value="1"/>
</dbReference>
<dbReference type="EMBL" id="CP044427">
    <property type="protein sequence ID" value="QFG68942.1"/>
    <property type="molecule type" value="Genomic_DNA"/>
</dbReference>
<dbReference type="GO" id="GO:0004222">
    <property type="term" value="F:metalloendopeptidase activity"/>
    <property type="evidence" value="ECO:0007669"/>
    <property type="project" value="InterPro"/>
</dbReference>
<evidence type="ECO:0000256" key="10">
    <source>
        <dbReference type="ARBA" id="ARBA00023136"/>
    </source>
</evidence>
<dbReference type="PANTHER" id="PTHR42837">
    <property type="entry name" value="REGULATOR OF SIGMA-E PROTEASE RSEP"/>
    <property type="match status" value="1"/>
</dbReference>
<keyword evidence="8 11" id="KW-1133">Transmembrane helix</keyword>
<evidence type="ECO:0000256" key="2">
    <source>
        <dbReference type="ARBA" id="ARBA00004141"/>
    </source>
</evidence>
<keyword evidence="10 11" id="KW-0472">Membrane</keyword>
<comment type="subcellular location">
    <subcellularLocation>
        <location evidence="2">Membrane</location>
        <topology evidence="2">Multi-pass membrane protein</topology>
    </subcellularLocation>
</comment>
<evidence type="ECO:0000313" key="13">
    <source>
        <dbReference type="EMBL" id="QFG68942.1"/>
    </source>
</evidence>
<dbReference type="GO" id="GO:0016020">
    <property type="term" value="C:membrane"/>
    <property type="evidence" value="ECO:0007669"/>
    <property type="project" value="UniProtKB-SubCell"/>
</dbReference>
<evidence type="ECO:0000256" key="1">
    <source>
        <dbReference type="ARBA" id="ARBA00001947"/>
    </source>
</evidence>
<protein>
    <submittedName>
        <fullName evidence="13">Site-2 protease family protein</fullName>
    </submittedName>
</protein>
<feature type="transmembrane region" description="Helical" evidence="11">
    <location>
        <begin position="349"/>
        <end position="369"/>
    </location>
</feature>
<dbReference type="InterPro" id="IPR001478">
    <property type="entry name" value="PDZ"/>
</dbReference>
<keyword evidence="5 11" id="KW-0812">Transmembrane</keyword>
<feature type="transmembrane region" description="Helical" evidence="11">
    <location>
        <begin position="123"/>
        <end position="145"/>
    </location>
</feature>
<evidence type="ECO:0000256" key="8">
    <source>
        <dbReference type="ARBA" id="ARBA00022989"/>
    </source>
</evidence>
<dbReference type="GO" id="GO:0006508">
    <property type="term" value="P:proteolysis"/>
    <property type="evidence" value="ECO:0007669"/>
    <property type="project" value="UniProtKB-KW"/>
</dbReference>
<keyword evidence="4 13" id="KW-0645">Protease</keyword>
<sequence length="438" mass="46751">MLYLIGVLIMVFGIAVSIALHEIGHLLPAKAFRVRCTQYMVGFGSTLWSTRRGETEYGIKAVPLGGYVRMIGMFPPGKDGRVRASSSNPFHQMVEQARTDSLEEVGPDDDDRVFYRLPVWKRLIIMAGGPLMNLALAAGLMGLVITAHGVPSDLTPTLSNVQACVNDDITDVTCEGQPPSPALAAGLQVGDRILSVNGEEVTTWSQASYAIQNAGAQATFVVDRDGQQETLTADLVVRERPVIGTDGRVQLDEKEEPVMREVSFLGASGSVLYERQPISEVPGVVNEMFKGTAGIVLTLPAHLVNVANAAFGPDERDIEGPMSVVGAGRVAGDVSQSGLMPGDTTTDKLWWLVSIIASLNMALFVFNLIPLLPLDGGHIAGALWEGLKRTVARVFGRPDPGPVDTAKALPVAYAVAIGLLAMSALLIYADIVKPIRLT</sequence>
<evidence type="ECO:0000256" key="7">
    <source>
        <dbReference type="ARBA" id="ARBA00022833"/>
    </source>
</evidence>
<evidence type="ECO:0000313" key="14">
    <source>
        <dbReference type="Proteomes" id="UP000326546"/>
    </source>
</evidence>
<evidence type="ECO:0000256" key="11">
    <source>
        <dbReference type="SAM" id="Phobius"/>
    </source>
</evidence>
<keyword evidence="9" id="KW-0482">Metalloprotease</keyword>
<dbReference type="InterPro" id="IPR036034">
    <property type="entry name" value="PDZ_sf"/>
</dbReference>
<keyword evidence="6" id="KW-0378">Hydrolase</keyword>
<keyword evidence="14" id="KW-1185">Reference proteome</keyword>
<dbReference type="Pfam" id="PF02163">
    <property type="entry name" value="Peptidase_M50"/>
    <property type="match status" value="1"/>
</dbReference>
<evidence type="ECO:0000256" key="5">
    <source>
        <dbReference type="ARBA" id="ARBA00022692"/>
    </source>
</evidence>
<dbReference type="PROSITE" id="PS50106">
    <property type="entry name" value="PDZ"/>
    <property type="match status" value="1"/>
</dbReference>
<keyword evidence="7" id="KW-0862">Zinc</keyword>
<comment type="similarity">
    <text evidence="3">Belongs to the peptidase M50B family.</text>
</comment>
<dbReference type="SMART" id="SM00228">
    <property type="entry name" value="PDZ"/>
    <property type="match status" value="1"/>
</dbReference>
<dbReference type="SUPFAM" id="SSF50156">
    <property type="entry name" value="PDZ domain-like"/>
    <property type="match status" value="1"/>
</dbReference>
<evidence type="ECO:0000256" key="9">
    <source>
        <dbReference type="ARBA" id="ARBA00023049"/>
    </source>
</evidence>
<dbReference type="Gene3D" id="2.30.42.10">
    <property type="match status" value="1"/>
</dbReference>
<proteinExistence type="inferred from homology"/>
<evidence type="ECO:0000259" key="12">
    <source>
        <dbReference type="PROSITE" id="PS50106"/>
    </source>
</evidence>
<dbReference type="RefSeq" id="WP_158061328.1">
    <property type="nucleotide sequence ID" value="NZ_CP044427.1"/>
</dbReference>
<dbReference type="Proteomes" id="UP000326546">
    <property type="component" value="Chromosome"/>
</dbReference>
<name>A0A5J6V7A5_9MICO</name>
<accession>A0A5J6V7A5</accession>
<dbReference type="InterPro" id="IPR008915">
    <property type="entry name" value="Peptidase_M50"/>
</dbReference>
<evidence type="ECO:0000256" key="6">
    <source>
        <dbReference type="ARBA" id="ARBA00022801"/>
    </source>
</evidence>
<organism evidence="13 14">
    <name type="scientific">Ornithinimicrobium pratense</name>
    <dbReference type="NCBI Taxonomy" id="2593973"/>
    <lineage>
        <taxon>Bacteria</taxon>
        <taxon>Bacillati</taxon>
        <taxon>Actinomycetota</taxon>
        <taxon>Actinomycetes</taxon>
        <taxon>Micrococcales</taxon>
        <taxon>Ornithinimicrobiaceae</taxon>
        <taxon>Ornithinimicrobium</taxon>
    </lineage>
</organism>
<dbReference type="AlphaFoldDB" id="A0A5J6V7A5"/>
<reference evidence="13 14" key="1">
    <citation type="submission" date="2019-09" db="EMBL/GenBank/DDBJ databases">
        <title>Serinicoccus pratensis sp. nov., isolated from meadow soil.</title>
        <authorList>
            <person name="Zhang W."/>
        </authorList>
    </citation>
    <scope>NUCLEOTIDE SEQUENCE [LARGE SCALE GENOMIC DNA]</scope>
    <source>
        <strain evidence="13 14">W204</strain>
    </source>
</reference>
<evidence type="ECO:0000256" key="4">
    <source>
        <dbReference type="ARBA" id="ARBA00022670"/>
    </source>
</evidence>
<dbReference type="KEGG" id="serw:FY030_09715"/>
<feature type="domain" description="PDZ" evidence="12">
    <location>
        <begin position="175"/>
        <end position="226"/>
    </location>
</feature>
<gene>
    <name evidence="13" type="ORF">FY030_09715</name>
</gene>
<comment type="cofactor">
    <cofactor evidence="1">
        <name>Zn(2+)</name>
        <dbReference type="ChEBI" id="CHEBI:29105"/>
    </cofactor>
</comment>
<dbReference type="PANTHER" id="PTHR42837:SF2">
    <property type="entry name" value="MEMBRANE METALLOPROTEASE ARASP2, CHLOROPLASTIC-RELATED"/>
    <property type="match status" value="1"/>
</dbReference>
<evidence type="ECO:0000256" key="3">
    <source>
        <dbReference type="ARBA" id="ARBA00007931"/>
    </source>
</evidence>
<dbReference type="InterPro" id="IPR041489">
    <property type="entry name" value="PDZ_6"/>
</dbReference>
<feature type="transmembrane region" description="Helical" evidence="11">
    <location>
        <begin position="408"/>
        <end position="429"/>
    </location>
</feature>